<dbReference type="Pfam" id="PF07811">
    <property type="entry name" value="TadE"/>
    <property type="match status" value="1"/>
</dbReference>
<gene>
    <name evidence="3" type="ORF">UFOPK4098_00509</name>
    <name evidence="4" type="ORF">UFOPK4347_00728</name>
</gene>
<evidence type="ECO:0000256" key="1">
    <source>
        <dbReference type="SAM" id="Phobius"/>
    </source>
</evidence>
<feature type="domain" description="TadE-like" evidence="2">
    <location>
        <begin position="21"/>
        <end position="63"/>
    </location>
</feature>
<feature type="transmembrane region" description="Helical" evidence="1">
    <location>
        <begin position="27"/>
        <end position="48"/>
    </location>
</feature>
<protein>
    <submittedName>
        <fullName evidence="3">Unannotated protein</fullName>
    </submittedName>
</protein>
<name>A0A6J7QGQ6_9ZZZZ</name>
<accession>A0A6J7QGQ6</accession>
<keyword evidence="1" id="KW-0812">Transmembrane</keyword>
<dbReference type="AlphaFoldDB" id="A0A6J7QGQ6"/>
<proteinExistence type="predicted"/>
<dbReference type="EMBL" id="CAFBQU010000014">
    <property type="protein sequence ID" value="CAB5064329.1"/>
    <property type="molecule type" value="Genomic_DNA"/>
</dbReference>
<evidence type="ECO:0000313" key="4">
    <source>
        <dbReference type="EMBL" id="CAB5064329.1"/>
    </source>
</evidence>
<evidence type="ECO:0000259" key="2">
    <source>
        <dbReference type="Pfam" id="PF07811"/>
    </source>
</evidence>
<evidence type="ECO:0000313" key="3">
    <source>
        <dbReference type="EMBL" id="CAB5014843.1"/>
    </source>
</evidence>
<reference evidence="3" key="1">
    <citation type="submission" date="2020-05" db="EMBL/GenBank/DDBJ databases">
        <authorList>
            <person name="Chiriac C."/>
            <person name="Salcher M."/>
            <person name="Ghai R."/>
            <person name="Kavagutti S V."/>
        </authorList>
    </citation>
    <scope>NUCLEOTIDE SEQUENCE</scope>
</reference>
<organism evidence="3">
    <name type="scientific">freshwater metagenome</name>
    <dbReference type="NCBI Taxonomy" id="449393"/>
    <lineage>
        <taxon>unclassified sequences</taxon>
        <taxon>metagenomes</taxon>
        <taxon>ecological metagenomes</taxon>
    </lineage>
</organism>
<dbReference type="InterPro" id="IPR012495">
    <property type="entry name" value="TadE-like_dom"/>
</dbReference>
<sequence length="132" mass="14247">MFSTKWSIKPASKLASKNEEGQATIEFALALPLLVVFVMLIAQFAIVARQQLALWEVTRNAARYASVSIDPQLAAQEIAVESGFAPTAIVATNSDGITQVSMTYKENTSLPLLGPFIPSLTLRAHVAMLTEP</sequence>
<keyword evidence="1" id="KW-0472">Membrane</keyword>
<keyword evidence="1" id="KW-1133">Transmembrane helix</keyword>
<dbReference type="EMBL" id="CAFBPN010000016">
    <property type="protein sequence ID" value="CAB5014843.1"/>
    <property type="molecule type" value="Genomic_DNA"/>
</dbReference>